<evidence type="ECO:0000313" key="1">
    <source>
        <dbReference type="EMBL" id="CAH0393645.1"/>
    </source>
</evidence>
<organism evidence="1 2">
    <name type="scientific">Bemisia tabaci</name>
    <name type="common">Sweetpotato whitefly</name>
    <name type="synonym">Aleurodes tabaci</name>
    <dbReference type="NCBI Taxonomy" id="7038"/>
    <lineage>
        <taxon>Eukaryota</taxon>
        <taxon>Metazoa</taxon>
        <taxon>Ecdysozoa</taxon>
        <taxon>Arthropoda</taxon>
        <taxon>Hexapoda</taxon>
        <taxon>Insecta</taxon>
        <taxon>Pterygota</taxon>
        <taxon>Neoptera</taxon>
        <taxon>Paraneoptera</taxon>
        <taxon>Hemiptera</taxon>
        <taxon>Sternorrhyncha</taxon>
        <taxon>Aleyrodoidea</taxon>
        <taxon>Aleyrodidae</taxon>
        <taxon>Aleyrodinae</taxon>
        <taxon>Bemisia</taxon>
    </lineage>
</organism>
<dbReference type="EMBL" id="OU963868">
    <property type="protein sequence ID" value="CAH0393645.1"/>
    <property type="molecule type" value="Genomic_DNA"/>
</dbReference>
<proteinExistence type="predicted"/>
<accession>A0A9P0AIL0</accession>
<dbReference type="AlphaFoldDB" id="A0A9P0AIL0"/>
<gene>
    <name evidence="1" type="ORF">BEMITA_LOCUS12020</name>
</gene>
<name>A0A9P0AIL0_BEMTA</name>
<keyword evidence="2" id="KW-1185">Reference proteome</keyword>
<reference evidence="1" key="1">
    <citation type="submission" date="2021-12" db="EMBL/GenBank/DDBJ databases">
        <authorList>
            <person name="King R."/>
        </authorList>
    </citation>
    <scope>NUCLEOTIDE SEQUENCE</scope>
</reference>
<sequence>MPVYSRAVRSLQPPFVQTRGMFQAALPVFGCKRMPPVNRHAANPKSGNDGSKFDVTQTITCDCDATPAMQLKALRQKGEKVEVSHYRVNINKFRARLHILCITEKLTAQVRADGWPEAIAPTSFYQKLCAQLCEASIVPFGANPTTTPESFDF</sequence>
<protein>
    <submittedName>
        <fullName evidence="1">Uncharacterized protein</fullName>
    </submittedName>
</protein>
<evidence type="ECO:0000313" key="2">
    <source>
        <dbReference type="Proteomes" id="UP001152759"/>
    </source>
</evidence>
<dbReference type="Proteomes" id="UP001152759">
    <property type="component" value="Chromosome 7"/>
</dbReference>